<dbReference type="AlphaFoldDB" id="A0A447Z245"/>
<evidence type="ECO:0000256" key="1">
    <source>
        <dbReference type="ARBA" id="ARBA00023015"/>
    </source>
</evidence>
<dbReference type="Gene3D" id="1.10.10.10">
    <property type="entry name" value="Winged helix-like DNA-binding domain superfamily/Winged helix DNA-binding domain"/>
    <property type="match status" value="1"/>
</dbReference>
<evidence type="ECO:0000313" key="5">
    <source>
        <dbReference type="EMBL" id="VED66358.1"/>
    </source>
</evidence>
<dbReference type="InterPro" id="IPR036390">
    <property type="entry name" value="WH_DNA-bd_sf"/>
</dbReference>
<dbReference type="RefSeq" id="WP_126403625.1">
    <property type="nucleotide sequence ID" value="NZ_LR134266.1"/>
</dbReference>
<dbReference type="PANTHER" id="PTHR42756">
    <property type="entry name" value="TRANSCRIPTIONAL REGULATOR, MARR"/>
    <property type="match status" value="1"/>
</dbReference>
<dbReference type="KEGG" id="svf:NCTC3166_00124"/>
<dbReference type="GO" id="GO:0003700">
    <property type="term" value="F:DNA-binding transcription factor activity"/>
    <property type="evidence" value="ECO:0007669"/>
    <property type="project" value="InterPro"/>
</dbReference>
<keyword evidence="3" id="KW-0804">Transcription</keyword>
<keyword evidence="2" id="KW-0238">DNA-binding</keyword>
<dbReference type="EMBL" id="LR134266">
    <property type="protein sequence ID" value="VED66358.1"/>
    <property type="molecule type" value="Genomic_DNA"/>
</dbReference>
<dbReference type="InterPro" id="IPR000835">
    <property type="entry name" value="HTH_MarR-typ"/>
</dbReference>
<evidence type="ECO:0000313" key="6">
    <source>
        <dbReference type="Proteomes" id="UP000270025"/>
    </source>
</evidence>
<dbReference type="SUPFAM" id="SSF46785">
    <property type="entry name" value="Winged helix' DNA-binding domain"/>
    <property type="match status" value="1"/>
</dbReference>
<dbReference type="InterPro" id="IPR011991">
    <property type="entry name" value="ArsR-like_HTH"/>
</dbReference>
<dbReference type="GO" id="GO:0003677">
    <property type="term" value="F:DNA binding"/>
    <property type="evidence" value="ECO:0007669"/>
    <property type="project" value="UniProtKB-KW"/>
</dbReference>
<dbReference type="PRINTS" id="PR00598">
    <property type="entry name" value="HTHMARR"/>
</dbReference>
<accession>A0A447Z245</accession>
<dbReference type="Pfam" id="PF01047">
    <property type="entry name" value="MarR"/>
    <property type="match status" value="1"/>
</dbReference>
<proteinExistence type="predicted"/>
<evidence type="ECO:0000256" key="2">
    <source>
        <dbReference type="ARBA" id="ARBA00023125"/>
    </source>
</evidence>
<organism evidence="5 6">
    <name type="scientific">Streptococcus viridans</name>
    <dbReference type="NCBI Taxonomy" id="78535"/>
    <lineage>
        <taxon>Bacteria</taxon>
        <taxon>Bacillati</taxon>
        <taxon>Bacillota</taxon>
        <taxon>Bacilli</taxon>
        <taxon>Lactobacillales</taxon>
        <taxon>Streptococcaceae</taxon>
        <taxon>Streptococcus</taxon>
    </lineage>
</organism>
<dbReference type="SMART" id="SM00347">
    <property type="entry name" value="HTH_MARR"/>
    <property type="match status" value="1"/>
</dbReference>
<dbReference type="InterPro" id="IPR036388">
    <property type="entry name" value="WH-like_DNA-bd_sf"/>
</dbReference>
<dbReference type="PROSITE" id="PS50995">
    <property type="entry name" value="HTH_MARR_2"/>
    <property type="match status" value="1"/>
</dbReference>
<name>A0A447Z245_9STRE</name>
<feature type="domain" description="HTH marR-type" evidence="4">
    <location>
        <begin position="1"/>
        <end position="134"/>
    </location>
</feature>
<dbReference type="Proteomes" id="UP000270025">
    <property type="component" value="Chromosome"/>
</dbReference>
<sequence length="141" mass="16151">MSEMHDLPYQLKLADQSSTQLFEKQLGVSLTRYQMLQLLVAEAPCSQAALQEKLAIDPAALTRHFKVLEASGYVTRTRNPENQREIVVELTELARDRLLVHPPAHHLQVKGQMDQILSEKERNQLRHLLEKLVSGLEQITF</sequence>
<protein>
    <submittedName>
        <fullName evidence="5">MarR family transcriptional regulator</fullName>
    </submittedName>
</protein>
<keyword evidence="1" id="KW-0805">Transcription regulation</keyword>
<keyword evidence="6" id="KW-1185">Reference proteome</keyword>
<dbReference type="CDD" id="cd00090">
    <property type="entry name" value="HTH_ARSR"/>
    <property type="match status" value="1"/>
</dbReference>
<dbReference type="PANTHER" id="PTHR42756:SF1">
    <property type="entry name" value="TRANSCRIPTIONAL REPRESSOR OF EMRAB OPERON"/>
    <property type="match status" value="1"/>
</dbReference>
<evidence type="ECO:0000259" key="4">
    <source>
        <dbReference type="PROSITE" id="PS50995"/>
    </source>
</evidence>
<gene>
    <name evidence="5" type="ORF">NCTC3166_00124</name>
</gene>
<evidence type="ECO:0000256" key="3">
    <source>
        <dbReference type="ARBA" id="ARBA00023163"/>
    </source>
</evidence>
<reference evidence="5 6" key="1">
    <citation type="submission" date="2018-12" db="EMBL/GenBank/DDBJ databases">
        <authorList>
            <consortium name="Pathogen Informatics"/>
        </authorList>
    </citation>
    <scope>NUCLEOTIDE SEQUENCE [LARGE SCALE GENOMIC DNA]</scope>
    <source>
        <strain evidence="5 6">NCTC3166</strain>
    </source>
</reference>